<dbReference type="Proteomes" id="UP000572635">
    <property type="component" value="Unassembled WGS sequence"/>
</dbReference>
<evidence type="ECO:0000256" key="1">
    <source>
        <dbReference type="SAM" id="MobiDB-lite"/>
    </source>
</evidence>
<evidence type="ECO:0000313" key="3">
    <source>
        <dbReference type="Proteomes" id="UP000572635"/>
    </source>
</evidence>
<comment type="caution">
    <text evidence="2">The sequence shown here is derived from an EMBL/GenBank/DDBJ whole genome shotgun (WGS) entry which is preliminary data.</text>
</comment>
<reference evidence="2 3" key="1">
    <citation type="submission" date="2020-08" db="EMBL/GenBank/DDBJ databases">
        <title>Sequencing the genomes of 1000 actinobacteria strains.</title>
        <authorList>
            <person name="Klenk H.-P."/>
        </authorList>
    </citation>
    <scope>NUCLEOTIDE SEQUENCE [LARGE SCALE GENOMIC DNA]</scope>
    <source>
        <strain evidence="2 3">DSM 44551</strain>
    </source>
</reference>
<feature type="region of interest" description="Disordered" evidence="1">
    <location>
        <begin position="1"/>
        <end position="48"/>
    </location>
</feature>
<gene>
    <name evidence="2" type="ORF">HDA36_005724</name>
</gene>
<dbReference type="EMBL" id="JACHDB010000002">
    <property type="protein sequence ID" value="MBB5435576.1"/>
    <property type="molecule type" value="Genomic_DNA"/>
</dbReference>
<keyword evidence="3" id="KW-1185">Reference proteome</keyword>
<sequence>MTRRPPPAARRPVRFPSGSGGPEGAGARCRPGPAQTAVTRGGAEEETG</sequence>
<name>A0A7W8QTX4_9ACTN</name>
<dbReference type="AlphaFoldDB" id="A0A7W8QTX4"/>
<evidence type="ECO:0000313" key="2">
    <source>
        <dbReference type="EMBL" id="MBB5435576.1"/>
    </source>
</evidence>
<proteinExistence type="predicted"/>
<accession>A0A7W8QTX4</accession>
<organism evidence="2 3">
    <name type="scientific">Nocardiopsis composta</name>
    <dbReference type="NCBI Taxonomy" id="157465"/>
    <lineage>
        <taxon>Bacteria</taxon>
        <taxon>Bacillati</taxon>
        <taxon>Actinomycetota</taxon>
        <taxon>Actinomycetes</taxon>
        <taxon>Streptosporangiales</taxon>
        <taxon>Nocardiopsidaceae</taxon>
        <taxon>Nocardiopsis</taxon>
    </lineage>
</organism>
<protein>
    <submittedName>
        <fullName evidence="2">Uncharacterized protein</fullName>
    </submittedName>
</protein>